<sequence>MERNARPPATLHSGRSPFSLLTHLAGDDEQLALFSAGSAVESWLAAERALARAQAEHGVIDQADADAIARAAVVGTVDADALWATARTVGYPILGLVRQISAALPEGPDGRVHYGATTQDVMDTGLALQLARSLAALDRRLGEVGDALAVRVAEHAGTVMAARTHAQQAVPTTFGATLAGLLAQLTRQRHRLAQAVPRVAVVSLFGAGGTAAALGPRSAAVRASMARGLDLFPADVPWHADRDGVAEFGWLCTTITATCARLARNVVDLSRTEIAEVFEPSGDHRGASSTMPQKANPISSEVVIGLSGAAGALASSLARIQEAGHERSAGEWQVEWQVVPQLAVLAGSALAGTLAVVRGMRVDADRMRANLELDGGLVMAEARMMSLAAAMGREHAHDLVHEAATRARRTGRALAEVLVEVAGEQGRAELLPDPPVAAADYLGEAALIAEAAVRGWTATPALDLVLRPLSDLAV</sequence>
<comment type="similarity">
    <text evidence="2">Belongs to the class-II fumarase/aspartase family.</text>
</comment>
<gene>
    <name evidence="4" type="ORF">CLV43_107420</name>
</gene>
<dbReference type="Proteomes" id="UP000239494">
    <property type="component" value="Unassembled WGS sequence"/>
</dbReference>
<dbReference type="EMBL" id="PVTF01000007">
    <property type="protein sequence ID" value="PRY39833.1"/>
    <property type="molecule type" value="Genomic_DNA"/>
</dbReference>
<evidence type="ECO:0000313" key="4">
    <source>
        <dbReference type="EMBL" id="PRY39833.1"/>
    </source>
</evidence>
<comment type="caution">
    <text evidence="4">The sequence shown here is derived from an EMBL/GenBank/DDBJ whole genome shotgun (WGS) entry which is preliminary data.</text>
</comment>
<keyword evidence="1" id="KW-0456">Lyase</keyword>
<dbReference type="InterPro" id="IPR000362">
    <property type="entry name" value="Fumarate_lyase_fam"/>
</dbReference>
<dbReference type="AlphaFoldDB" id="A0A2T0T2H2"/>
<dbReference type="Pfam" id="PF00206">
    <property type="entry name" value="Lyase_1"/>
    <property type="match status" value="1"/>
</dbReference>
<dbReference type="PRINTS" id="PR00145">
    <property type="entry name" value="ARGSUCLYASE"/>
</dbReference>
<dbReference type="SUPFAM" id="SSF48557">
    <property type="entry name" value="L-aspartase-like"/>
    <property type="match status" value="1"/>
</dbReference>
<dbReference type="Gene3D" id="1.10.40.30">
    <property type="entry name" value="Fumarase/aspartase (C-terminal domain)"/>
    <property type="match status" value="1"/>
</dbReference>
<dbReference type="InterPro" id="IPR019468">
    <property type="entry name" value="AdenyloSucc_lyase_C"/>
</dbReference>
<dbReference type="InterPro" id="IPR008948">
    <property type="entry name" value="L-Aspartase-like"/>
</dbReference>
<dbReference type="OrthoDB" id="9768878at2"/>
<dbReference type="PANTHER" id="PTHR43172:SF2">
    <property type="entry name" value="ADENYLOSUCCINATE LYASE C-TERMINAL DOMAIN-CONTAINING PROTEIN"/>
    <property type="match status" value="1"/>
</dbReference>
<dbReference type="GO" id="GO:0016853">
    <property type="term" value="F:isomerase activity"/>
    <property type="evidence" value="ECO:0007669"/>
    <property type="project" value="UniProtKB-KW"/>
</dbReference>
<dbReference type="InterPro" id="IPR022761">
    <property type="entry name" value="Fumarate_lyase_N"/>
</dbReference>
<dbReference type="Pfam" id="PF10397">
    <property type="entry name" value="ADSL_C"/>
    <property type="match status" value="1"/>
</dbReference>
<dbReference type="PRINTS" id="PR00149">
    <property type="entry name" value="FUMRATELYASE"/>
</dbReference>
<dbReference type="GO" id="GO:0016829">
    <property type="term" value="F:lyase activity"/>
    <property type="evidence" value="ECO:0007669"/>
    <property type="project" value="UniProtKB-KW"/>
</dbReference>
<protein>
    <submittedName>
        <fullName evidence="4">3-carboxy-cis,cis-muconate cycloisomerase</fullName>
    </submittedName>
</protein>
<organism evidence="4 5">
    <name type="scientific">Umezawaea tangerina</name>
    <dbReference type="NCBI Taxonomy" id="84725"/>
    <lineage>
        <taxon>Bacteria</taxon>
        <taxon>Bacillati</taxon>
        <taxon>Actinomycetota</taxon>
        <taxon>Actinomycetes</taxon>
        <taxon>Pseudonocardiales</taxon>
        <taxon>Pseudonocardiaceae</taxon>
        <taxon>Umezawaea</taxon>
    </lineage>
</organism>
<dbReference type="Gene3D" id="1.20.200.10">
    <property type="entry name" value="Fumarase/aspartase (Central domain)"/>
    <property type="match status" value="1"/>
</dbReference>
<accession>A0A2T0T2H2</accession>
<evidence type="ECO:0000256" key="2">
    <source>
        <dbReference type="ARBA" id="ARBA00034772"/>
    </source>
</evidence>
<dbReference type="PANTHER" id="PTHR43172">
    <property type="entry name" value="ADENYLOSUCCINATE LYASE"/>
    <property type="match status" value="1"/>
</dbReference>
<keyword evidence="4" id="KW-0413">Isomerase</keyword>
<reference evidence="4 5" key="1">
    <citation type="submission" date="2018-03" db="EMBL/GenBank/DDBJ databases">
        <title>Genomic Encyclopedia of Archaeal and Bacterial Type Strains, Phase II (KMG-II): from individual species to whole genera.</title>
        <authorList>
            <person name="Goeker M."/>
        </authorList>
    </citation>
    <scope>NUCLEOTIDE SEQUENCE [LARGE SCALE GENOMIC DNA]</scope>
    <source>
        <strain evidence="4 5">DSM 44720</strain>
    </source>
</reference>
<name>A0A2T0T2H2_9PSEU</name>
<dbReference type="SMART" id="SM00998">
    <property type="entry name" value="ADSL_C"/>
    <property type="match status" value="1"/>
</dbReference>
<evidence type="ECO:0000256" key="1">
    <source>
        <dbReference type="ARBA" id="ARBA00023239"/>
    </source>
</evidence>
<keyword evidence="5" id="KW-1185">Reference proteome</keyword>
<evidence type="ECO:0000259" key="3">
    <source>
        <dbReference type="SMART" id="SM00998"/>
    </source>
</evidence>
<evidence type="ECO:0000313" key="5">
    <source>
        <dbReference type="Proteomes" id="UP000239494"/>
    </source>
</evidence>
<proteinExistence type="inferred from homology"/>
<dbReference type="RefSeq" id="WP_106189725.1">
    <property type="nucleotide sequence ID" value="NZ_PVTF01000007.1"/>
</dbReference>
<feature type="domain" description="Adenylosuccinate lyase C-terminal" evidence="3">
    <location>
        <begin position="375"/>
        <end position="453"/>
    </location>
</feature>